<dbReference type="EMBL" id="PKMF04000114">
    <property type="protein sequence ID" value="KAK7849387.1"/>
    <property type="molecule type" value="Genomic_DNA"/>
</dbReference>
<gene>
    <name evidence="1" type="ORF">CFP56_003039</name>
</gene>
<accession>A0AAW0LEN9</accession>
<dbReference type="AlphaFoldDB" id="A0AAW0LEN9"/>
<proteinExistence type="predicted"/>
<organism evidence="1 2">
    <name type="scientific">Quercus suber</name>
    <name type="common">Cork oak</name>
    <dbReference type="NCBI Taxonomy" id="58331"/>
    <lineage>
        <taxon>Eukaryota</taxon>
        <taxon>Viridiplantae</taxon>
        <taxon>Streptophyta</taxon>
        <taxon>Embryophyta</taxon>
        <taxon>Tracheophyta</taxon>
        <taxon>Spermatophyta</taxon>
        <taxon>Magnoliopsida</taxon>
        <taxon>eudicotyledons</taxon>
        <taxon>Gunneridae</taxon>
        <taxon>Pentapetalae</taxon>
        <taxon>rosids</taxon>
        <taxon>fabids</taxon>
        <taxon>Fagales</taxon>
        <taxon>Fagaceae</taxon>
        <taxon>Quercus</taxon>
    </lineage>
</organism>
<comment type="caution">
    <text evidence="1">The sequence shown here is derived from an EMBL/GenBank/DDBJ whole genome shotgun (WGS) entry which is preliminary data.</text>
</comment>
<name>A0AAW0LEN9_QUESU</name>
<evidence type="ECO:0000313" key="2">
    <source>
        <dbReference type="Proteomes" id="UP000237347"/>
    </source>
</evidence>
<keyword evidence="2" id="KW-1185">Reference proteome</keyword>
<sequence>MDIRWNLLLFATTLLVGTLIILYSANLVPSTARLQYAISLQNITLFGFHHQQQPLSKEVAQALLPLYCVNVE</sequence>
<protein>
    <submittedName>
        <fullName evidence="1">Uncharacterized protein</fullName>
    </submittedName>
</protein>
<evidence type="ECO:0000313" key="1">
    <source>
        <dbReference type="EMBL" id="KAK7849387.1"/>
    </source>
</evidence>
<reference evidence="1 2" key="1">
    <citation type="journal article" date="2018" name="Sci. Data">
        <title>The draft genome sequence of cork oak.</title>
        <authorList>
            <person name="Ramos A.M."/>
            <person name="Usie A."/>
            <person name="Barbosa P."/>
            <person name="Barros P.M."/>
            <person name="Capote T."/>
            <person name="Chaves I."/>
            <person name="Simoes F."/>
            <person name="Abreu I."/>
            <person name="Carrasquinho I."/>
            <person name="Faro C."/>
            <person name="Guimaraes J.B."/>
            <person name="Mendonca D."/>
            <person name="Nobrega F."/>
            <person name="Rodrigues L."/>
            <person name="Saibo N.J.M."/>
            <person name="Varela M.C."/>
            <person name="Egas C."/>
            <person name="Matos J."/>
            <person name="Miguel C.M."/>
            <person name="Oliveira M.M."/>
            <person name="Ricardo C.P."/>
            <person name="Goncalves S."/>
        </authorList>
    </citation>
    <scope>NUCLEOTIDE SEQUENCE [LARGE SCALE GENOMIC DNA]</scope>
    <source>
        <strain evidence="2">cv. HL8</strain>
    </source>
</reference>
<dbReference type="Proteomes" id="UP000237347">
    <property type="component" value="Unassembled WGS sequence"/>
</dbReference>